<dbReference type="Pfam" id="PF21818">
    <property type="entry name" value="DUF6884"/>
    <property type="match status" value="1"/>
</dbReference>
<dbReference type="InterPro" id="IPR049251">
    <property type="entry name" value="DUF6884"/>
</dbReference>
<organism evidence="2 3">
    <name type="scientific">Candidatus Viridilinea halotolerans</name>
    <dbReference type="NCBI Taxonomy" id="2491704"/>
    <lineage>
        <taxon>Bacteria</taxon>
        <taxon>Bacillati</taxon>
        <taxon>Chloroflexota</taxon>
        <taxon>Chloroflexia</taxon>
        <taxon>Chloroflexales</taxon>
        <taxon>Chloroflexineae</taxon>
        <taxon>Oscillochloridaceae</taxon>
        <taxon>Candidatus Viridilinea</taxon>
    </lineage>
</organism>
<dbReference type="AlphaFoldDB" id="A0A426TVY6"/>
<sequence length="224" mass="25489">MNKRRLLITACGGTKRPDAGLLPAIERYDGPSFRMLRKTLGQLSDEQRPTVLILSAKFGLIEADRLTPDYDQRMTPEQASRLAPQVDEALDRLLRTATYTHTLFHMGKAYLAAMDIAPWKLSHMGRIAFTTGGIGMQMSQMKHWLIEKPWLPARLPQVGQIVEFYSGDRHATYREHGRVLHVHIPDPDHLLSHFGGYYYLIDVETAHGVKRTISNKEIVGRRFG</sequence>
<evidence type="ECO:0000259" key="1">
    <source>
        <dbReference type="Pfam" id="PF21818"/>
    </source>
</evidence>
<dbReference type="Proteomes" id="UP000280307">
    <property type="component" value="Unassembled WGS sequence"/>
</dbReference>
<reference evidence="2 3" key="1">
    <citation type="submission" date="2018-12" db="EMBL/GenBank/DDBJ databases">
        <title>Genome Sequence of Candidatus Viridilinea halotolerans isolated from saline sulfide-rich spring.</title>
        <authorList>
            <person name="Grouzdev D.S."/>
            <person name="Burganskaya E.I."/>
            <person name="Krutkina M.S."/>
            <person name="Sukhacheva M.V."/>
            <person name="Gorlenko V.M."/>
        </authorList>
    </citation>
    <scope>NUCLEOTIDE SEQUENCE [LARGE SCALE GENOMIC DNA]</scope>
    <source>
        <strain evidence="2">Chok-6</strain>
    </source>
</reference>
<accession>A0A426TVY6</accession>
<evidence type="ECO:0000313" key="2">
    <source>
        <dbReference type="EMBL" id="RRR69619.1"/>
    </source>
</evidence>
<name>A0A426TVY6_9CHLR</name>
<proteinExistence type="predicted"/>
<evidence type="ECO:0000313" key="3">
    <source>
        <dbReference type="Proteomes" id="UP000280307"/>
    </source>
</evidence>
<gene>
    <name evidence="2" type="ORF">EI684_15160</name>
</gene>
<protein>
    <recommendedName>
        <fullName evidence="1">DUF6884 domain-containing protein</fullName>
    </recommendedName>
</protein>
<dbReference type="EMBL" id="RSAS01000609">
    <property type="protein sequence ID" value="RRR69619.1"/>
    <property type="molecule type" value="Genomic_DNA"/>
</dbReference>
<comment type="caution">
    <text evidence="2">The sequence shown here is derived from an EMBL/GenBank/DDBJ whole genome shotgun (WGS) entry which is preliminary data.</text>
</comment>
<feature type="domain" description="DUF6884" evidence="1">
    <location>
        <begin position="9"/>
        <end position="141"/>
    </location>
</feature>